<name>A0A1P8N203_9RHOB</name>
<feature type="transmembrane region" description="Helical" evidence="7">
    <location>
        <begin position="377"/>
        <end position="403"/>
    </location>
</feature>
<keyword evidence="5 7" id="KW-1133">Transmembrane helix</keyword>
<feature type="transmembrane region" description="Helical" evidence="7">
    <location>
        <begin position="20"/>
        <end position="44"/>
    </location>
</feature>
<dbReference type="PANTHER" id="PTHR30250:SF10">
    <property type="entry name" value="LIPOPOLYSACCHARIDE BIOSYNTHESIS PROTEIN WZXC"/>
    <property type="match status" value="1"/>
</dbReference>
<feature type="transmembrane region" description="Helical" evidence="7">
    <location>
        <begin position="297"/>
        <end position="320"/>
    </location>
</feature>
<dbReference type="Pfam" id="PF13440">
    <property type="entry name" value="Polysacc_synt_3"/>
    <property type="match status" value="1"/>
</dbReference>
<gene>
    <name evidence="8" type="ORF">BWR18_20980</name>
</gene>
<organism evidence="8 9">
    <name type="scientific">Tateyamaria omphalii</name>
    <dbReference type="NCBI Taxonomy" id="299262"/>
    <lineage>
        <taxon>Bacteria</taxon>
        <taxon>Pseudomonadati</taxon>
        <taxon>Pseudomonadota</taxon>
        <taxon>Alphaproteobacteria</taxon>
        <taxon>Rhodobacterales</taxon>
        <taxon>Roseobacteraceae</taxon>
        <taxon>Tateyamaria</taxon>
    </lineage>
</organism>
<evidence type="ECO:0000256" key="4">
    <source>
        <dbReference type="ARBA" id="ARBA00022692"/>
    </source>
</evidence>
<comment type="subcellular location">
    <subcellularLocation>
        <location evidence="1">Cell membrane</location>
        <topology evidence="1">Multi-pass membrane protein</topology>
    </subcellularLocation>
</comment>
<proteinExistence type="inferred from homology"/>
<geneLocation type="plasmid" evidence="8 9">
    <name>pDOK1-4-6</name>
</geneLocation>
<evidence type="ECO:0000256" key="6">
    <source>
        <dbReference type="ARBA" id="ARBA00023136"/>
    </source>
</evidence>
<comment type="similarity">
    <text evidence="2">Belongs to the polysaccharide synthase family.</text>
</comment>
<evidence type="ECO:0000256" key="2">
    <source>
        <dbReference type="ARBA" id="ARBA00007430"/>
    </source>
</evidence>
<dbReference type="AlphaFoldDB" id="A0A1P8N203"/>
<evidence type="ECO:0000256" key="3">
    <source>
        <dbReference type="ARBA" id="ARBA00022475"/>
    </source>
</evidence>
<feature type="transmembrane region" description="Helical" evidence="7">
    <location>
        <begin position="50"/>
        <end position="73"/>
    </location>
</feature>
<keyword evidence="3" id="KW-1003">Cell membrane</keyword>
<sequence>MRRQLSGDGMGARVMRGSFLTFLGFGGGQFLRLLSNLILTRLLFPEAFGLMAILSLFLAGMQMFSDIGLSASIVQSKRGNDPVFLNTAWTLQVMRGVLLGLICCVIAGPVAQFYQEPILYELMFGLAFTVFIMEMRSTKIGTASRNIHLGRVTFLDLGCQIVAIVVMVVVAWIWETVWALVVGMMVQQALHAVLSHLVLPGHPNRLQLEKAAFVELFNFGKYLFVSSGLTFIIENGDRMLLSKFFTLANLGFYNIAYFFGSVPVILMGNLAVRVVYPLYSARPPAESEANRRALSKARFGLTGFLFAIQFGLALLGVWLIELLYTTEYWAAGPILVVMSVSLMPSLIIRGHAFVLLSAGRSGLFTAYQALRAVLQTGLLALGVIHFGLIGALAAQPIAAILSYPVLYRMIRPYRAEDPLHDGFFMALTVLCGAFVFWINQEALLRVLAIQ</sequence>
<keyword evidence="8" id="KW-0614">Plasmid</keyword>
<feature type="transmembrane region" description="Helical" evidence="7">
    <location>
        <begin position="253"/>
        <end position="276"/>
    </location>
</feature>
<evidence type="ECO:0008006" key="10">
    <source>
        <dbReference type="Google" id="ProtNLM"/>
    </source>
</evidence>
<dbReference type="EMBL" id="CP019318">
    <property type="protein sequence ID" value="APX14347.1"/>
    <property type="molecule type" value="Genomic_DNA"/>
</dbReference>
<protein>
    <recommendedName>
        <fullName evidence="10">Polysaccharide biosynthesis protein</fullName>
    </recommendedName>
</protein>
<feature type="transmembrane region" description="Helical" evidence="7">
    <location>
        <begin position="180"/>
        <end position="199"/>
    </location>
</feature>
<keyword evidence="4 7" id="KW-0812">Transmembrane</keyword>
<feature type="transmembrane region" description="Helical" evidence="7">
    <location>
        <begin position="117"/>
        <end position="133"/>
    </location>
</feature>
<feature type="transmembrane region" description="Helical" evidence="7">
    <location>
        <begin position="423"/>
        <end position="444"/>
    </location>
</feature>
<feature type="transmembrane region" description="Helical" evidence="7">
    <location>
        <begin position="332"/>
        <end position="356"/>
    </location>
</feature>
<dbReference type="GO" id="GO:0005886">
    <property type="term" value="C:plasma membrane"/>
    <property type="evidence" value="ECO:0007669"/>
    <property type="project" value="UniProtKB-SubCell"/>
</dbReference>
<accession>A0A1P8N203</accession>
<evidence type="ECO:0000256" key="1">
    <source>
        <dbReference type="ARBA" id="ARBA00004651"/>
    </source>
</evidence>
<evidence type="ECO:0000256" key="5">
    <source>
        <dbReference type="ARBA" id="ARBA00022989"/>
    </source>
</evidence>
<keyword evidence="6 7" id="KW-0472">Membrane</keyword>
<feature type="transmembrane region" description="Helical" evidence="7">
    <location>
        <begin position="154"/>
        <end position="174"/>
    </location>
</feature>
<dbReference type="PANTHER" id="PTHR30250">
    <property type="entry name" value="PST FAMILY PREDICTED COLANIC ACID TRANSPORTER"/>
    <property type="match status" value="1"/>
</dbReference>
<evidence type="ECO:0000313" key="9">
    <source>
        <dbReference type="Proteomes" id="UP000186336"/>
    </source>
</evidence>
<evidence type="ECO:0000313" key="8">
    <source>
        <dbReference type="EMBL" id="APX14347.1"/>
    </source>
</evidence>
<dbReference type="KEGG" id="tom:BWR18_20980"/>
<dbReference type="InterPro" id="IPR050833">
    <property type="entry name" value="Poly_Biosynth_Transport"/>
</dbReference>
<dbReference type="Proteomes" id="UP000186336">
    <property type="component" value="Plasmid pDOK1-4-6"/>
</dbReference>
<evidence type="ECO:0000256" key="7">
    <source>
        <dbReference type="SAM" id="Phobius"/>
    </source>
</evidence>
<feature type="transmembrane region" description="Helical" evidence="7">
    <location>
        <begin position="211"/>
        <end position="233"/>
    </location>
</feature>
<reference evidence="8 9" key="1">
    <citation type="submission" date="2017-01" db="EMBL/GenBank/DDBJ databases">
        <title>Complete genome of Tateyamaria omphalii DOK1-4 isolated from seawater in Dokdo.</title>
        <authorList>
            <person name="Kim J.H."/>
            <person name="Chi W.-J."/>
        </authorList>
    </citation>
    <scope>NUCLEOTIDE SEQUENCE [LARGE SCALE GENOMIC DNA]</scope>
    <source>
        <strain evidence="8 9">DOK1-4</strain>
        <plasmid evidence="8 9">pDOK1-4-6</plasmid>
    </source>
</reference>
<keyword evidence="9" id="KW-1185">Reference proteome</keyword>
<feature type="transmembrane region" description="Helical" evidence="7">
    <location>
        <begin position="93"/>
        <end position="111"/>
    </location>
</feature>